<feature type="non-terminal residue" evidence="1">
    <location>
        <position position="100"/>
    </location>
</feature>
<protein>
    <submittedName>
        <fullName evidence="1">Uncharacterized protein</fullName>
    </submittedName>
</protein>
<name>A0A9P6WGC8_9ASCO</name>
<dbReference type="Proteomes" id="UP000697127">
    <property type="component" value="Unassembled WGS sequence"/>
</dbReference>
<proteinExistence type="predicted"/>
<accession>A0A9P6WGC8</accession>
<organism evidence="1 2">
    <name type="scientific">Pichia californica</name>
    <dbReference type="NCBI Taxonomy" id="460514"/>
    <lineage>
        <taxon>Eukaryota</taxon>
        <taxon>Fungi</taxon>
        <taxon>Dikarya</taxon>
        <taxon>Ascomycota</taxon>
        <taxon>Saccharomycotina</taxon>
        <taxon>Pichiomycetes</taxon>
        <taxon>Pichiales</taxon>
        <taxon>Pichiaceae</taxon>
        <taxon>Pichia</taxon>
    </lineage>
</organism>
<dbReference type="AlphaFoldDB" id="A0A9P6WGC8"/>
<reference evidence="1" key="1">
    <citation type="submission" date="2020-11" db="EMBL/GenBank/DDBJ databases">
        <title>Kefir isolates.</title>
        <authorList>
            <person name="Marcisauskas S."/>
            <person name="Kim Y."/>
            <person name="Blasche S."/>
        </authorList>
    </citation>
    <scope>NUCLEOTIDE SEQUENCE</scope>
    <source>
        <strain evidence="1">Olga-1</strain>
    </source>
</reference>
<evidence type="ECO:0000313" key="1">
    <source>
        <dbReference type="EMBL" id="KAG0685324.1"/>
    </source>
</evidence>
<keyword evidence="2" id="KW-1185">Reference proteome</keyword>
<gene>
    <name evidence="1" type="ORF">C6P40_004885</name>
</gene>
<comment type="caution">
    <text evidence="1">The sequence shown here is derived from an EMBL/GenBank/DDBJ whole genome shotgun (WGS) entry which is preliminary data.</text>
</comment>
<sequence>MSDKPMFDPSLYHQYDDNYNYHNNYHDNSNNNILQFDRIIQKYPLNSILDDKVDNDDNKIVINEENINSNISIDDTDDLTLVNSNLLSSNSIITDQINEN</sequence>
<dbReference type="EMBL" id="PUHW01000745">
    <property type="protein sequence ID" value="KAG0685324.1"/>
    <property type="molecule type" value="Genomic_DNA"/>
</dbReference>
<evidence type="ECO:0000313" key="2">
    <source>
        <dbReference type="Proteomes" id="UP000697127"/>
    </source>
</evidence>